<dbReference type="EMBL" id="JACEEZ010019678">
    <property type="protein sequence ID" value="KAG0715468.1"/>
    <property type="molecule type" value="Genomic_DNA"/>
</dbReference>
<dbReference type="Proteomes" id="UP000770661">
    <property type="component" value="Unassembled WGS sequence"/>
</dbReference>
<accession>A0A8J4XX61</accession>
<reference evidence="1" key="1">
    <citation type="submission" date="2020-07" db="EMBL/GenBank/DDBJ databases">
        <title>The High-quality genome of the commercially important snow crab, Chionoecetes opilio.</title>
        <authorList>
            <person name="Jeong J.-H."/>
            <person name="Ryu S."/>
        </authorList>
    </citation>
    <scope>NUCLEOTIDE SEQUENCE</scope>
    <source>
        <strain evidence="1">MADBK_172401_WGS</strain>
        <tissue evidence="1">Digestive gland</tissue>
    </source>
</reference>
<organism evidence="1 2">
    <name type="scientific">Chionoecetes opilio</name>
    <name type="common">Atlantic snow crab</name>
    <name type="synonym">Cancer opilio</name>
    <dbReference type="NCBI Taxonomy" id="41210"/>
    <lineage>
        <taxon>Eukaryota</taxon>
        <taxon>Metazoa</taxon>
        <taxon>Ecdysozoa</taxon>
        <taxon>Arthropoda</taxon>
        <taxon>Crustacea</taxon>
        <taxon>Multicrustacea</taxon>
        <taxon>Malacostraca</taxon>
        <taxon>Eumalacostraca</taxon>
        <taxon>Eucarida</taxon>
        <taxon>Decapoda</taxon>
        <taxon>Pleocyemata</taxon>
        <taxon>Brachyura</taxon>
        <taxon>Eubrachyura</taxon>
        <taxon>Majoidea</taxon>
        <taxon>Majidae</taxon>
        <taxon>Chionoecetes</taxon>
    </lineage>
</organism>
<proteinExistence type="predicted"/>
<dbReference type="OrthoDB" id="6405875at2759"/>
<gene>
    <name evidence="1" type="ORF">GWK47_011872</name>
</gene>
<comment type="caution">
    <text evidence="1">The sequence shown here is derived from an EMBL/GenBank/DDBJ whole genome shotgun (WGS) entry which is preliminary data.</text>
</comment>
<protein>
    <submittedName>
        <fullName evidence="1">Uncharacterized protein</fullName>
    </submittedName>
</protein>
<evidence type="ECO:0000313" key="1">
    <source>
        <dbReference type="EMBL" id="KAG0715468.1"/>
    </source>
</evidence>
<keyword evidence="2" id="KW-1185">Reference proteome</keyword>
<name>A0A8J4XX61_CHIOP</name>
<sequence length="104" mass="11574">MTQAVLISRIQDAVSWDQNAILLEGRRIHLQESVSILGVEFDSGLTYTSHVRKVANDTAWKLSCIRRVAHLLDAQGVGTLYKSQVHSPTRPSHVLLPLVIPRPP</sequence>
<evidence type="ECO:0000313" key="2">
    <source>
        <dbReference type="Proteomes" id="UP000770661"/>
    </source>
</evidence>
<dbReference type="AlphaFoldDB" id="A0A8J4XX61"/>